<dbReference type="PROSITE" id="PS00070">
    <property type="entry name" value="ALDEHYDE_DEHYDR_CYS"/>
    <property type="match status" value="1"/>
</dbReference>
<dbReference type="InterPro" id="IPR016161">
    <property type="entry name" value="Ald_DH/histidinol_DH"/>
</dbReference>
<evidence type="ECO:0000256" key="2">
    <source>
        <dbReference type="ARBA" id="ARBA00023002"/>
    </source>
</evidence>
<comment type="caution">
    <text evidence="6">The sequence shown here is derived from an EMBL/GenBank/DDBJ whole genome shotgun (WGS) entry which is preliminary data.</text>
</comment>
<dbReference type="RefSeq" id="WP_144855076.1">
    <property type="nucleotide sequence ID" value="NZ_BAAAYT010000003.1"/>
</dbReference>
<protein>
    <submittedName>
        <fullName evidence="6">Aldehyde dehydrogenase (NAD+)</fullName>
    </submittedName>
</protein>
<sequence length="475" mass="50535">MPSFHNYINGQRVPGDEYQENINPSDTTDVIGLFPRSSAAVVDDAVEAARSAQPGWSATSPQVRADLLERIAAGILDNAQRLGDLLAQEEGKTLPEAIGEVTRAGHIFRFFSGEALRMSGERIDSTRDGVRTGSIRESVGTIGIITPWNFPIAIPAWKVAPALAYGNTVVLKPAELTPASVSALADIIHQANLPPGVFNLVMGQGSVLGDALARHPLIDAISFTGSERVGEQLAAIGAERLMPVQLEMGGKNPLVVAADADLEIAVDCAIQGAFYSTGQRCTASSRIIVDERIHDDFFKRLRAEMSALVVGDARAPGSHIGPVVDARQLQTILDYLGMVPSSSLYGGDLLDGDTDGFYLSPALITNMPNSHVTSREEIFGPVASILPAGSYDEALAIANDTPFGLSAGICTRSLALAEDFQRRSDAGMVMVNVPTAGVDPHMSFGGRKRSSYGAREQGTSAKDFFTQVKTLYVRP</sequence>
<feature type="active site" evidence="3">
    <location>
        <position position="247"/>
    </location>
</feature>
<reference evidence="6 7" key="1">
    <citation type="submission" date="2019-06" db="EMBL/GenBank/DDBJ databases">
        <title>Sequencing the genomes of 1000 actinobacteria strains.</title>
        <authorList>
            <person name="Klenk H.-P."/>
        </authorList>
    </citation>
    <scope>NUCLEOTIDE SEQUENCE [LARGE SCALE GENOMIC DNA]</scope>
    <source>
        <strain evidence="6 7">DSM 18935</strain>
    </source>
</reference>
<evidence type="ECO:0000313" key="6">
    <source>
        <dbReference type="EMBL" id="TWD16812.1"/>
    </source>
</evidence>
<dbReference type="Gene3D" id="3.40.309.10">
    <property type="entry name" value="Aldehyde Dehydrogenase, Chain A, domain 2"/>
    <property type="match status" value="1"/>
</dbReference>
<dbReference type="InterPro" id="IPR015590">
    <property type="entry name" value="Aldehyde_DH_dom"/>
</dbReference>
<comment type="similarity">
    <text evidence="1 4">Belongs to the aldehyde dehydrogenase family.</text>
</comment>
<dbReference type="InterPro" id="IPR029510">
    <property type="entry name" value="Ald_DH_CS_GLU"/>
</dbReference>
<dbReference type="InterPro" id="IPR016160">
    <property type="entry name" value="Ald_DH_CS_CYS"/>
</dbReference>
<evidence type="ECO:0000313" key="7">
    <source>
        <dbReference type="Proteomes" id="UP000315628"/>
    </source>
</evidence>
<dbReference type="Pfam" id="PF00171">
    <property type="entry name" value="Aldedh"/>
    <property type="match status" value="1"/>
</dbReference>
<dbReference type="GO" id="GO:0016620">
    <property type="term" value="F:oxidoreductase activity, acting on the aldehyde or oxo group of donors, NAD or NADP as acceptor"/>
    <property type="evidence" value="ECO:0007669"/>
    <property type="project" value="InterPro"/>
</dbReference>
<keyword evidence="7" id="KW-1185">Reference proteome</keyword>
<name>A0A560WGK0_9MICO</name>
<dbReference type="AlphaFoldDB" id="A0A560WGK0"/>
<gene>
    <name evidence="6" type="ORF">FB557_0352</name>
</gene>
<dbReference type="InterPro" id="IPR016162">
    <property type="entry name" value="Ald_DH_N"/>
</dbReference>
<dbReference type="InterPro" id="IPR016163">
    <property type="entry name" value="Ald_DH_C"/>
</dbReference>
<keyword evidence="2 4" id="KW-0560">Oxidoreductase</keyword>
<dbReference type="EMBL" id="VIUW01000001">
    <property type="protein sequence ID" value="TWD16812.1"/>
    <property type="molecule type" value="Genomic_DNA"/>
</dbReference>
<dbReference type="Proteomes" id="UP000315628">
    <property type="component" value="Unassembled WGS sequence"/>
</dbReference>
<feature type="domain" description="Aldehyde dehydrogenase" evidence="5">
    <location>
        <begin position="17"/>
        <end position="470"/>
    </location>
</feature>
<evidence type="ECO:0000256" key="4">
    <source>
        <dbReference type="RuleBase" id="RU003345"/>
    </source>
</evidence>
<dbReference type="Gene3D" id="3.40.605.10">
    <property type="entry name" value="Aldehyde Dehydrogenase, Chain A, domain 1"/>
    <property type="match status" value="1"/>
</dbReference>
<dbReference type="PANTHER" id="PTHR11699">
    <property type="entry name" value="ALDEHYDE DEHYDROGENASE-RELATED"/>
    <property type="match status" value="1"/>
</dbReference>
<dbReference type="OrthoDB" id="6882680at2"/>
<dbReference type="CDD" id="cd07097">
    <property type="entry name" value="ALDH_KGSADH-YcbD"/>
    <property type="match status" value="1"/>
</dbReference>
<evidence type="ECO:0000256" key="1">
    <source>
        <dbReference type="ARBA" id="ARBA00009986"/>
    </source>
</evidence>
<dbReference type="FunFam" id="3.40.605.10:FF:000007">
    <property type="entry name" value="NAD/NADP-dependent betaine aldehyde dehydrogenase"/>
    <property type="match status" value="1"/>
</dbReference>
<proteinExistence type="inferred from homology"/>
<evidence type="ECO:0000256" key="3">
    <source>
        <dbReference type="PROSITE-ProRule" id="PRU10007"/>
    </source>
</evidence>
<accession>A0A560WGK0</accession>
<evidence type="ECO:0000259" key="5">
    <source>
        <dbReference type="Pfam" id="PF00171"/>
    </source>
</evidence>
<dbReference type="SUPFAM" id="SSF53720">
    <property type="entry name" value="ALDH-like"/>
    <property type="match status" value="1"/>
</dbReference>
<organism evidence="6 7">
    <name type="scientific">Marihabitans asiaticum</name>
    <dbReference type="NCBI Taxonomy" id="415218"/>
    <lineage>
        <taxon>Bacteria</taxon>
        <taxon>Bacillati</taxon>
        <taxon>Actinomycetota</taxon>
        <taxon>Actinomycetes</taxon>
        <taxon>Micrococcales</taxon>
        <taxon>Intrasporangiaceae</taxon>
        <taxon>Marihabitans</taxon>
    </lineage>
</organism>
<dbReference type="PROSITE" id="PS00687">
    <property type="entry name" value="ALDEHYDE_DEHYDR_GLU"/>
    <property type="match status" value="1"/>
</dbReference>